<dbReference type="PANTHER" id="PTHR43777">
    <property type="entry name" value="MOLYBDENUM COFACTOR CYTIDYLYLTRANSFERASE"/>
    <property type="match status" value="1"/>
</dbReference>
<organism evidence="4">
    <name type="scientific">Gymnodinialimonas phycosphaerae</name>
    <dbReference type="NCBI Taxonomy" id="2841589"/>
    <lineage>
        <taxon>Bacteria</taxon>
        <taxon>Pseudomonadati</taxon>
        <taxon>Pseudomonadota</taxon>
        <taxon>Alphaproteobacteria</taxon>
        <taxon>Rhodobacterales</taxon>
        <taxon>Paracoccaceae</taxon>
        <taxon>Gymnodinialimonas</taxon>
    </lineage>
</organism>
<dbReference type="GO" id="GO:0016779">
    <property type="term" value="F:nucleotidyltransferase activity"/>
    <property type="evidence" value="ECO:0007669"/>
    <property type="project" value="UniProtKB-ARBA"/>
</dbReference>
<sequence length="192" mass="20442">MRGLIVLLAAGTSSRMRGADKLLESVDDQPLLRLMAKRCVKAGPTRIVLGPDQPNRRAALDGIDVEIVEAEGTDGMAASLRAGVSGLKNQSVMIALADMPEITASDLHLLFSLHDQGLSPIIQAAGEDGTPGQPVVFAPKYLKHLGKLQGDEGARSILKAHARDVALIPLKGDRATTDLDTPEDWATWRAHS</sequence>
<reference evidence="4 5" key="1">
    <citation type="submission" date="2021-07" db="EMBL/GenBank/DDBJ databases">
        <title>Karlodiniumbacter phycospheric gen. nov., sp. nov., a phycosphere bacterium isolated from karlodinium veneficum.</title>
        <authorList>
            <person name="Peng Y."/>
            <person name="Jiang L."/>
            <person name="Lee J."/>
        </authorList>
    </citation>
    <scope>NUCLEOTIDE SEQUENCE</scope>
    <source>
        <strain evidence="4 5">N5</strain>
    </source>
</reference>
<gene>
    <name evidence="3" type="ORF">KUL25_06105</name>
    <name evidence="4" type="ORF">KUL25_06110</name>
</gene>
<evidence type="ECO:0000259" key="2">
    <source>
        <dbReference type="Pfam" id="PF12804"/>
    </source>
</evidence>
<proteinExistence type="predicted"/>
<protein>
    <submittedName>
        <fullName evidence="4">Nucleotidyltransferase family protein</fullName>
    </submittedName>
</protein>
<dbReference type="EMBL" id="JAIMBW010000001">
    <property type="protein sequence ID" value="MBY4892335.1"/>
    <property type="molecule type" value="Genomic_DNA"/>
</dbReference>
<keyword evidence="5" id="KW-1185">Reference proteome</keyword>
<dbReference type="Gene3D" id="3.90.550.10">
    <property type="entry name" value="Spore Coat Polysaccharide Biosynthesis Protein SpsA, Chain A"/>
    <property type="match status" value="1"/>
</dbReference>
<dbReference type="InterPro" id="IPR029044">
    <property type="entry name" value="Nucleotide-diphossugar_trans"/>
</dbReference>
<evidence type="ECO:0000313" key="4">
    <source>
        <dbReference type="EMBL" id="QXL89085.1"/>
    </source>
</evidence>
<dbReference type="PANTHER" id="PTHR43777:SF1">
    <property type="entry name" value="MOLYBDENUM COFACTOR CYTIDYLYLTRANSFERASE"/>
    <property type="match status" value="1"/>
</dbReference>
<accession>A0A975TX84</accession>
<dbReference type="AlphaFoldDB" id="A0A975TX84"/>
<name>A0A975TX84_9RHOB</name>
<dbReference type="Proteomes" id="UP000693972">
    <property type="component" value="Unassembled WGS sequence"/>
</dbReference>
<evidence type="ECO:0000313" key="5">
    <source>
        <dbReference type="Proteomes" id="UP000693972"/>
    </source>
</evidence>
<keyword evidence="1" id="KW-0460">Magnesium</keyword>
<dbReference type="CDD" id="cd04182">
    <property type="entry name" value="GT_2_like_f"/>
    <property type="match status" value="1"/>
</dbReference>
<feature type="domain" description="MobA-like NTP transferase" evidence="2">
    <location>
        <begin position="6"/>
        <end position="162"/>
    </location>
</feature>
<dbReference type="SUPFAM" id="SSF53448">
    <property type="entry name" value="Nucleotide-diphospho-sugar transferases"/>
    <property type="match status" value="1"/>
</dbReference>
<dbReference type="RefSeq" id="WP_257892134.1">
    <property type="nucleotide sequence ID" value="NZ_JAIMBW010000001.1"/>
</dbReference>
<dbReference type="Pfam" id="PF12804">
    <property type="entry name" value="NTP_transf_3"/>
    <property type="match status" value="1"/>
</dbReference>
<evidence type="ECO:0000256" key="1">
    <source>
        <dbReference type="ARBA" id="ARBA00022842"/>
    </source>
</evidence>
<dbReference type="InterPro" id="IPR025877">
    <property type="entry name" value="MobA-like_NTP_Trfase"/>
</dbReference>
<dbReference type="EMBL" id="CP078073">
    <property type="protein sequence ID" value="QXL89085.1"/>
    <property type="molecule type" value="Genomic_DNA"/>
</dbReference>
<evidence type="ECO:0000313" key="3">
    <source>
        <dbReference type="EMBL" id="MBY4892335.1"/>
    </source>
</evidence>